<dbReference type="AlphaFoldDB" id="A0A916ZWD2"/>
<dbReference type="GO" id="GO:0003677">
    <property type="term" value="F:DNA binding"/>
    <property type="evidence" value="ECO:0007669"/>
    <property type="project" value="UniProtKB-UniRule"/>
</dbReference>
<evidence type="ECO:0000256" key="1">
    <source>
        <dbReference type="ARBA" id="ARBA00023125"/>
    </source>
</evidence>
<organism evidence="4 5">
    <name type="scientific">Sandarakinorhabdus glacialis</name>
    <dbReference type="NCBI Taxonomy" id="1614636"/>
    <lineage>
        <taxon>Bacteria</taxon>
        <taxon>Pseudomonadati</taxon>
        <taxon>Pseudomonadota</taxon>
        <taxon>Alphaproteobacteria</taxon>
        <taxon>Sphingomonadales</taxon>
        <taxon>Sphingosinicellaceae</taxon>
        <taxon>Sandarakinorhabdus</taxon>
    </lineage>
</organism>
<dbReference type="RefSeq" id="WP_188763212.1">
    <property type="nucleotide sequence ID" value="NZ_BMJM01000008.1"/>
</dbReference>
<dbReference type="InterPro" id="IPR001647">
    <property type="entry name" value="HTH_TetR"/>
</dbReference>
<name>A0A916ZWD2_9SPHN</name>
<dbReference type="Proteomes" id="UP000635071">
    <property type="component" value="Unassembled WGS sequence"/>
</dbReference>
<dbReference type="Gene3D" id="1.10.357.10">
    <property type="entry name" value="Tetracycline Repressor, domain 2"/>
    <property type="match status" value="1"/>
</dbReference>
<keyword evidence="5" id="KW-1185">Reference proteome</keyword>
<comment type="caution">
    <text evidence="4">The sequence shown here is derived from an EMBL/GenBank/DDBJ whole genome shotgun (WGS) entry which is preliminary data.</text>
</comment>
<evidence type="ECO:0000313" key="4">
    <source>
        <dbReference type="EMBL" id="GGE16848.1"/>
    </source>
</evidence>
<evidence type="ECO:0000256" key="2">
    <source>
        <dbReference type="PROSITE-ProRule" id="PRU00335"/>
    </source>
</evidence>
<feature type="domain" description="HTH tetR-type" evidence="3">
    <location>
        <begin position="22"/>
        <end position="82"/>
    </location>
</feature>
<evidence type="ECO:0000259" key="3">
    <source>
        <dbReference type="PROSITE" id="PS50977"/>
    </source>
</evidence>
<dbReference type="InterPro" id="IPR050624">
    <property type="entry name" value="HTH-type_Tx_Regulator"/>
</dbReference>
<dbReference type="InterPro" id="IPR009057">
    <property type="entry name" value="Homeodomain-like_sf"/>
</dbReference>
<dbReference type="PRINTS" id="PR00455">
    <property type="entry name" value="HTHTETR"/>
</dbReference>
<dbReference type="PANTHER" id="PTHR43479:SF7">
    <property type="entry name" value="TETR-FAMILY TRANSCRIPTIONAL REGULATOR"/>
    <property type="match status" value="1"/>
</dbReference>
<dbReference type="PROSITE" id="PS50977">
    <property type="entry name" value="HTH_TETR_2"/>
    <property type="match status" value="1"/>
</dbReference>
<reference evidence="4" key="1">
    <citation type="journal article" date="2014" name="Int. J. Syst. Evol. Microbiol.">
        <title>Complete genome sequence of Corynebacterium casei LMG S-19264T (=DSM 44701T), isolated from a smear-ripened cheese.</title>
        <authorList>
            <consortium name="US DOE Joint Genome Institute (JGI-PGF)"/>
            <person name="Walter F."/>
            <person name="Albersmeier A."/>
            <person name="Kalinowski J."/>
            <person name="Ruckert C."/>
        </authorList>
    </citation>
    <scope>NUCLEOTIDE SEQUENCE</scope>
    <source>
        <strain evidence="4">CGMCC 1.15519</strain>
    </source>
</reference>
<feature type="DNA-binding region" description="H-T-H motif" evidence="2">
    <location>
        <begin position="45"/>
        <end position="64"/>
    </location>
</feature>
<gene>
    <name evidence="4" type="ORF">GCM10011529_24110</name>
</gene>
<protein>
    <recommendedName>
        <fullName evidence="3">HTH tetR-type domain-containing protein</fullName>
    </recommendedName>
</protein>
<dbReference type="EMBL" id="BMJM01000008">
    <property type="protein sequence ID" value="GGE16848.1"/>
    <property type="molecule type" value="Genomic_DNA"/>
</dbReference>
<keyword evidence="1 2" id="KW-0238">DNA-binding</keyword>
<sequence>MPGIKVLRGRLSQAAGADPRVRRSRAALTTAFTELAFERGYQDIGVRDVADRAAVGRSTLYSHFSDMNDLLAHSLDTHLGTLARCTVRLEMEPDLVRVIAHFWQQRSSARTMLQGQAGAAIACLLVRHLETALLGLYRTHRSRPSLPASLLAEQLAAGQIAVLATWLAGRAAASPEKVAQLLHRTSYAAAMASLQSVESARLSKTGR</sequence>
<proteinExistence type="predicted"/>
<dbReference type="Pfam" id="PF00440">
    <property type="entry name" value="TetR_N"/>
    <property type="match status" value="1"/>
</dbReference>
<accession>A0A916ZWD2</accession>
<evidence type="ECO:0000313" key="5">
    <source>
        <dbReference type="Proteomes" id="UP000635071"/>
    </source>
</evidence>
<reference evidence="4" key="2">
    <citation type="submission" date="2020-09" db="EMBL/GenBank/DDBJ databases">
        <authorList>
            <person name="Sun Q."/>
            <person name="Zhou Y."/>
        </authorList>
    </citation>
    <scope>NUCLEOTIDE SEQUENCE</scope>
    <source>
        <strain evidence="4">CGMCC 1.15519</strain>
    </source>
</reference>
<dbReference type="PANTHER" id="PTHR43479">
    <property type="entry name" value="ACREF/ENVCD OPERON REPRESSOR-RELATED"/>
    <property type="match status" value="1"/>
</dbReference>
<dbReference type="SUPFAM" id="SSF46689">
    <property type="entry name" value="Homeodomain-like"/>
    <property type="match status" value="1"/>
</dbReference>